<proteinExistence type="inferred from homology"/>
<dbReference type="Proteomes" id="UP000680714">
    <property type="component" value="Unassembled WGS sequence"/>
</dbReference>
<dbReference type="InterPro" id="IPR050684">
    <property type="entry name" value="HTH-Siroheme_Decarb"/>
</dbReference>
<dbReference type="RefSeq" id="WP_211547564.1">
    <property type="nucleotide sequence ID" value="NZ_JAGTUF010000005.1"/>
</dbReference>
<organism evidence="8 9">
    <name type="scientific">Magnetospirillum sulfuroxidans</name>
    <dbReference type="NCBI Taxonomy" id="611300"/>
    <lineage>
        <taxon>Bacteria</taxon>
        <taxon>Pseudomonadati</taxon>
        <taxon>Pseudomonadota</taxon>
        <taxon>Alphaproteobacteria</taxon>
        <taxon>Rhodospirillales</taxon>
        <taxon>Rhodospirillaceae</taxon>
        <taxon>Magnetospirillum</taxon>
    </lineage>
</organism>
<dbReference type="Gene3D" id="3.30.70.3460">
    <property type="match status" value="1"/>
</dbReference>
<comment type="pathway">
    <text evidence="2">Porphyrin-containing compound metabolism.</text>
</comment>
<evidence type="ECO:0000256" key="3">
    <source>
        <dbReference type="ARBA" id="ARBA00023457"/>
    </source>
</evidence>
<dbReference type="EMBL" id="JAGTUF010000005">
    <property type="protein sequence ID" value="MBR9971618.1"/>
    <property type="molecule type" value="Genomic_DNA"/>
</dbReference>
<keyword evidence="9" id="KW-1185">Reference proteome</keyword>
<comment type="similarity">
    <text evidence="3">Belongs to the Ahb/Nir family.</text>
</comment>
<comment type="catalytic activity">
    <reaction evidence="5">
        <text>siroheme + 2 H(+) = 12,18-didecarboxysiroheme + 2 CO2</text>
        <dbReference type="Rhea" id="RHEA:19093"/>
        <dbReference type="ChEBI" id="CHEBI:15378"/>
        <dbReference type="ChEBI" id="CHEBI:16526"/>
        <dbReference type="ChEBI" id="CHEBI:60052"/>
        <dbReference type="ChEBI" id="CHEBI:140497"/>
        <dbReference type="EC" id="4.1.1.111"/>
    </reaction>
</comment>
<dbReference type="Pfam" id="PF22451">
    <property type="entry name" value="NirdL-like_HTH"/>
    <property type="match status" value="1"/>
</dbReference>
<feature type="domain" description="Siroheme decarboxylase AsnC-like ligand binding" evidence="6">
    <location>
        <begin position="64"/>
        <end position="139"/>
    </location>
</feature>
<dbReference type="InterPro" id="IPR019888">
    <property type="entry name" value="Tscrpt_reg_AsnC-like"/>
</dbReference>
<evidence type="ECO:0000256" key="5">
    <source>
        <dbReference type="ARBA" id="ARBA00048470"/>
    </source>
</evidence>
<dbReference type="Gene3D" id="1.10.10.10">
    <property type="entry name" value="Winged helix-like DNA-binding domain superfamily/Winged helix DNA-binding domain"/>
    <property type="match status" value="1"/>
</dbReference>
<evidence type="ECO:0000256" key="4">
    <source>
        <dbReference type="ARBA" id="ARBA00023471"/>
    </source>
</evidence>
<dbReference type="SMART" id="SM00344">
    <property type="entry name" value="HTH_ASNC"/>
    <property type="match status" value="1"/>
</dbReference>
<evidence type="ECO:0000313" key="9">
    <source>
        <dbReference type="Proteomes" id="UP000680714"/>
    </source>
</evidence>
<dbReference type="InterPro" id="IPR036388">
    <property type="entry name" value="WH-like_DNA-bd_sf"/>
</dbReference>
<evidence type="ECO:0000313" key="8">
    <source>
        <dbReference type="EMBL" id="MBR9971618.1"/>
    </source>
</evidence>
<reference evidence="8 9" key="1">
    <citation type="submission" date="2021-04" db="EMBL/GenBank/DDBJ databases">
        <title>Magnetospirillum sulfuroxidans sp. nov., a facultative chemolithoautotrophic sulfur-oxidizing alphaproteobacterium isolated from freshwater sediment and proposals for Paramagetospirillum gen. nov., and Magnetospirillaceae fam. nov.</title>
        <authorList>
            <person name="Koziaeva V."/>
            <person name="Geelhoed J.S."/>
            <person name="Sorokin D.Y."/>
            <person name="Grouzdev D.S."/>
        </authorList>
    </citation>
    <scope>NUCLEOTIDE SEQUENCE [LARGE SCALE GENOMIC DNA]</scope>
    <source>
        <strain evidence="8 9">J10</strain>
    </source>
</reference>
<accession>A0ABS5ID06</accession>
<protein>
    <recommendedName>
        <fullName evidence="4">siroheme decarboxylase</fullName>
        <ecNumber evidence="4">4.1.1.111</ecNumber>
    </recommendedName>
</protein>
<dbReference type="InterPro" id="IPR040523">
    <property type="entry name" value="AsnC_trans_reg2"/>
</dbReference>
<dbReference type="InterPro" id="IPR053953">
    <property type="entry name" value="NirdL-like_HTH"/>
</dbReference>
<evidence type="ECO:0000259" key="6">
    <source>
        <dbReference type="Pfam" id="PF17805"/>
    </source>
</evidence>
<name>A0ABS5ID06_9PROT</name>
<evidence type="ECO:0000259" key="7">
    <source>
        <dbReference type="Pfam" id="PF22451"/>
    </source>
</evidence>
<sequence>MDEIDRAIINALQGGFPLSPTPFADAAAPLGLTEAELIDRIAALRRSGVLSRFGPLYNADRFGGHNTLVAMAVPSDRFDAVTEIVNSFAEVAHNYQRDHHFNMWFVIAADSREKVAAVLTEVEAGTGLPAHDMPKLTEFHIGLKFEA</sequence>
<dbReference type="Pfam" id="PF17805">
    <property type="entry name" value="AsnC_trans_reg2"/>
    <property type="match status" value="1"/>
</dbReference>
<feature type="domain" description="Siroheme decarboxylase NirL-like HTH" evidence="7">
    <location>
        <begin position="5"/>
        <end position="50"/>
    </location>
</feature>
<dbReference type="PANTHER" id="PTHR43413:SF1">
    <property type="entry name" value="SIROHEME DECARBOXYLASE NIRL SUBUNIT"/>
    <property type="match status" value="1"/>
</dbReference>
<evidence type="ECO:0000256" key="2">
    <source>
        <dbReference type="ARBA" id="ARBA00023444"/>
    </source>
</evidence>
<dbReference type="PANTHER" id="PTHR43413">
    <property type="entry name" value="TRANSCRIPTIONAL REGULATOR, ASNC FAMILY"/>
    <property type="match status" value="1"/>
</dbReference>
<evidence type="ECO:0000256" key="1">
    <source>
        <dbReference type="ARBA" id="ARBA00023239"/>
    </source>
</evidence>
<keyword evidence="1" id="KW-0456">Lyase</keyword>
<dbReference type="EC" id="4.1.1.111" evidence="4"/>
<comment type="caution">
    <text evidence="8">The sequence shown here is derived from an EMBL/GenBank/DDBJ whole genome shotgun (WGS) entry which is preliminary data.</text>
</comment>
<gene>
    <name evidence="8" type="ORF">KEC16_07820</name>
</gene>